<dbReference type="Pfam" id="PF02600">
    <property type="entry name" value="DsbB"/>
    <property type="match status" value="1"/>
</dbReference>
<dbReference type="OrthoDB" id="3711263at2"/>
<dbReference type="STRING" id="1915309.AXG55_08560"/>
<evidence type="ECO:0008006" key="8">
    <source>
        <dbReference type="Google" id="ProtNLM"/>
    </source>
</evidence>
<feature type="transmembrane region" description="Helical" evidence="5">
    <location>
        <begin position="146"/>
        <end position="168"/>
    </location>
</feature>
<keyword evidence="7" id="KW-1185">Reference proteome</keyword>
<name>A0A1L4D188_9BACT</name>
<dbReference type="Proteomes" id="UP000184731">
    <property type="component" value="Chromosome"/>
</dbReference>
<reference evidence="6 7" key="1">
    <citation type="submission" date="2016-10" db="EMBL/GenBank/DDBJ databases">
        <title>Silvanigrella aquatica sp. nov., isolated from a freshwater lake located in the Black Forest, Germany, description of Silvanigrellaceae fam. nov., Silvanigrellales ord. nov., reclassification of the order Bdellovibrionales in the class Oligoflexia, reclassification of the families Bacteriovoracaceae and Halobacteriovoraceae in the new order Bacteriovoracales ord. nov., and reclassification of the family Pseudobacteriovoracaceae in the order Oligoflexiales.</title>
        <authorList>
            <person name="Hahn M.W."/>
            <person name="Schmidt J."/>
            <person name="Koll U."/>
            <person name="Rohde M."/>
            <person name="Verbag S."/>
            <person name="Pitt A."/>
            <person name="Nakai R."/>
            <person name="Naganuma T."/>
            <person name="Lang E."/>
        </authorList>
    </citation>
    <scope>NUCLEOTIDE SEQUENCE [LARGE SCALE GENOMIC DNA]</scope>
    <source>
        <strain evidence="6 7">MWH-Nonnen-W8red</strain>
    </source>
</reference>
<evidence type="ECO:0000256" key="3">
    <source>
        <dbReference type="ARBA" id="ARBA00022989"/>
    </source>
</evidence>
<dbReference type="EMBL" id="CP017834">
    <property type="protein sequence ID" value="APJ03954.1"/>
    <property type="molecule type" value="Genomic_DNA"/>
</dbReference>
<feature type="transmembrane region" description="Helical" evidence="5">
    <location>
        <begin position="12"/>
        <end position="30"/>
    </location>
</feature>
<feature type="transmembrane region" description="Helical" evidence="5">
    <location>
        <begin position="67"/>
        <end position="84"/>
    </location>
</feature>
<evidence type="ECO:0000256" key="5">
    <source>
        <dbReference type="SAM" id="Phobius"/>
    </source>
</evidence>
<feature type="transmembrane region" description="Helical" evidence="5">
    <location>
        <begin position="42"/>
        <end position="60"/>
    </location>
</feature>
<dbReference type="GO" id="GO:0006457">
    <property type="term" value="P:protein folding"/>
    <property type="evidence" value="ECO:0007669"/>
    <property type="project" value="InterPro"/>
</dbReference>
<dbReference type="GO" id="GO:0015035">
    <property type="term" value="F:protein-disulfide reductase activity"/>
    <property type="evidence" value="ECO:0007669"/>
    <property type="project" value="InterPro"/>
</dbReference>
<keyword evidence="4 5" id="KW-0472">Membrane</keyword>
<dbReference type="SUPFAM" id="SSF158442">
    <property type="entry name" value="DsbB-like"/>
    <property type="match status" value="1"/>
</dbReference>
<accession>A0A1L4D188</accession>
<gene>
    <name evidence="6" type="ORF">AXG55_08560</name>
</gene>
<dbReference type="InterPro" id="IPR003752">
    <property type="entry name" value="DiS_bond_form_DsbB/BdbC"/>
</dbReference>
<evidence type="ECO:0000313" key="7">
    <source>
        <dbReference type="Proteomes" id="UP000184731"/>
    </source>
</evidence>
<proteinExistence type="predicted"/>
<evidence type="ECO:0000313" key="6">
    <source>
        <dbReference type="EMBL" id="APJ03954.1"/>
    </source>
</evidence>
<keyword evidence="2 5" id="KW-0812">Transmembrane</keyword>
<dbReference type="RefSeq" id="WP_148697699.1">
    <property type="nucleotide sequence ID" value="NZ_CP017834.1"/>
</dbReference>
<feature type="transmembrane region" description="Helical" evidence="5">
    <location>
        <begin position="104"/>
        <end position="125"/>
    </location>
</feature>
<comment type="subcellular location">
    <subcellularLocation>
        <location evidence="1">Membrane</location>
        <topology evidence="1">Multi-pass membrane protein</topology>
    </subcellularLocation>
</comment>
<evidence type="ECO:0000256" key="2">
    <source>
        <dbReference type="ARBA" id="ARBA00022692"/>
    </source>
</evidence>
<dbReference type="AlphaFoldDB" id="A0A1L4D188"/>
<evidence type="ECO:0000256" key="1">
    <source>
        <dbReference type="ARBA" id="ARBA00004141"/>
    </source>
</evidence>
<protein>
    <recommendedName>
        <fullName evidence="8">Disulfide bond formation protein B</fullName>
    </recommendedName>
</protein>
<organism evidence="6 7">
    <name type="scientific">Silvanigrella aquatica</name>
    <dbReference type="NCBI Taxonomy" id="1915309"/>
    <lineage>
        <taxon>Bacteria</taxon>
        <taxon>Pseudomonadati</taxon>
        <taxon>Bdellovibrionota</taxon>
        <taxon>Oligoflexia</taxon>
        <taxon>Silvanigrellales</taxon>
        <taxon>Silvanigrellaceae</taxon>
        <taxon>Silvanigrella</taxon>
    </lineage>
</organism>
<keyword evidence="3 5" id="KW-1133">Transmembrane helix</keyword>
<sequence>MKELEKNLNCIFILAICGILLGAFAFQIVYKEAPCPLCFLQRLGMLSVICAGMMNVKFGIKPKFYGIALLGSLSGAAVSIRQILLHIAPGSTPFGSPIMGLSLYTWALITFTVIIIGVAFLLFLYDPKKYQKTEKIHLNIFNKVTFGIALSIVFANVIYIIVNCGLGFCE</sequence>
<dbReference type="KEGG" id="saqi:AXG55_08560"/>
<dbReference type="GO" id="GO:0016020">
    <property type="term" value="C:membrane"/>
    <property type="evidence" value="ECO:0007669"/>
    <property type="project" value="UniProtKB-SubCell"/>
</dbReference>
<evidence type="ECO:0000256" key="4">
    <source>
        <dbReference type="ARBA" id="ARBA00023136"/>
    </source>
</evidence>
<dbReference type="Gene3D" id="1.20.1550.10">
    <property type="entry name" value="DsbB-like"/>
    <property type="match status" value="1"/>
</dbReference>
<dbReference type="InterPro" id="IPR023380">
    <property type="entry name" value="DsbB-like_sf"/>
</dbReference>